<proteinExistence type="predicted"/>
<sequence length="110" mass="12796">MEFRQLLERMFAAGKKSSGERVNSYKKILNKTESILDTLDPKEIEYMWNSTFDKILAIGSIRSMRYGSSLPGSPVRMSLREFAIVMGLKCWKVAKASKWKRRDPLNKKLY</sequence>
<dbReference type="Proteomes" id="UP000823674">
    <property type="component" value="Chromosome A06"/>
</dbReference>
<comment type="caution">
    <text evidence="1">The sequence shown here is derived from an EMBL/GenBank/DDBJ whole genome shotgun (WGS) entry which is preliminary data.</text>
</comment>
<keyword evidence="2" id="KW-1185">Reference proteome</keyword>
<name>A0ABQ7M5X5_BRACM</name>
<dbReference type="EMBL" id="JADBGQ010000006">
    <property type="protein sequence ID" value="KAG5394208.1"/>
    <property type="molecule type" value="Genomic_DNA"/>
</dbReference>
<protein>
    <submittedName>
        <fullName evidence="1">Uncharacterized protein</fullName>
    </submittedName>
</protein>
<evidence type="ECO:0000313" key="2">
    <source>
        <dbReference type="Proteomes" id="UP000823674"/>
    </source>
</evidence>
<reference evidence="1 2" key="1">
    <citation type="submission" date="2021-03" db="EMBL/GenBank/DDBJ databases">
        <authorList>
            <person name="King G.J."/>
            <person name="Bancroft I."/>
            <person name="Baten A."/>
            <person name="Bloomfield J."/>
            <person name="Borpatragohain P."/>
            <person name="He Z."/>
            <person name="Irish N."/>
            <person name="Irwin J."/>
            <person name="Liu K."/>
            <person name="Mauleon R.P."/>
            <person name="Moore J."/>
            <person name="Morris R."/>
            <person name="Ostergaard L."/>
            <person name="Wang B."/>
            <person name="Wells R."/>
        </authorList>
    </citation>
    <scope>NUCLEOTIDE SEQUENCE [LARGE SCALE GENOMIC DNA]</scope>
    <source>
        <strain evidence="1">R-o-18</strain>
        <tissue evidence="1">Leaf</tissue>
    </source>
</reference>
<accession>A0ABQ7M5X5</accession>
<evidence type="ECO:0000313" key="1">
    <source>
        <dbReference type="EMBL" id="KAG5394208.1"/>
    </source>
</evidence>
<organism evidence="1 2">
    <name type="scientific">Brassica rapa subsp. trilocularis</name>
    <dbReference type="NCBI Taxonomy" id="1813537"/>
    <lineage>
        <taxon>Eukaryota</taxon>
        <taxon>Viridiplantae</taxon>
        <taxon>Streptophyta</taxon>
        <taxon>Embryophyta</taxon>
        <taxon>Tracheophyta</taxon>
        <taxon>Spermatophyta</taxon>
        <taxon>Magnoliopsida</taxon>
        <taxon>eudicotyledons</taxon>
        <taxon>Gunneridae</taxon>
        <taxon>Pentapetalae</taxon>
        <taxon>rosids</taxon>
        <taxon>malvids</taxon>
        <taxon>Brassicales</taxon>
        <taxon>Brassicaceae</taxon>
        <taxon>Brassiceae</taxon>
        <taxon>Brassica</taxon>
    </lineage>
</organism>
<gene>
    <name evidence="1" type="primary">A06p040850.1_BraROA</name>
    <name evidence="1" type="ORF">IGI04_024171</name>
</gene>